<dbReference type="CDD" id="cd16917">
    <property type="entry name" value="HATPase_UhpB-NarQ-NarX-like"/>
    <property type="match status" value="1"/>
</dbReference>
<comment type="catalytic activity">
    <reaction evidence="1">
        <text>ATP + protein L-histidine = ADP + protein N-phospho-L-histidine.</text>
        <dbReference type="EC" id="2.7.13.3"/>
    </reaction>
</comment>
<keyword evidence="9" id="KW-0175">Coiled coil</keyword>
<keyword evidence="5" id="KW-0547">Nucleotide-binding</keyword>
<dbReference type="GO" id="GO:0000155">
    <property type="term" value="F:phosphorelay sensor kinase activity"/>
    <property type="evidence" value="ECO:0007669"/>
    <property type="project" value="InterPro"/>
</dbReference>
<evidence type="ECO:0000256" key="2">
    <source>
        <dbReference type="ARBA" id="ARBA00012438"/>
    </source>
</evidence>
<evidence type="ECO:0000313" key="13">
    <source>
        <dbReference type="EMBL" id="SDF89729.1"/>
    </source>
</evidence>
<dbReference type="SUPFAM" id="SSF55874">
    <property type="entry name" value="ATPase domain of HSP90 chaperone/DNA topoisomerase II/histidine kinase"/>
    <property type="match status" value="1"/>
</dbReference>
<dbReference type="GO" id="GO:0046983">
    <property type="term" value="F:protein dimerization activity"/>
    <property type="evidence" value="ECO:0007669"/>
    <property type="project" value="InterPro"/>
</dbReference>
<evidence type="ECO:0000313" key="14">
    <source>
        <dbReference type="Proteomes" id="UP000198967"/>
    </source>
</evidence>
<protein>
    <recommendedName>
        <fullName evidence="2">histidine kinase</fullName>
        <ecNumber evidence="2">2.7.13.3</ecNumber>
    </recommendedName>
</protein>
<dbReference type="InterPro" id="IPR003594">
    <property type="entry name" value="HATPase_dom"/>
</dbReference>
<feature type="domain" description="Signal transduction histidine kinase subgroup 3 dimerisation and phosphoacceptor" evidence="12">
    <location>
        <begin position="463"/>
        <end position="529"/>
    </location>
</feature>
<dbReference type="InterPro" id="IPR050482">
    <property type="entry name" value="Sensor_HK_TwoCompSys"/>
</dbReference>
<feature type="transmembrane region" description="Helical" evidence="10">
    <location>
        <begin position="241"/>
        <end position="261"/>
    </location>
</feature>
<dbReference type="EC" id="2.7.13.3" evidence="2"/>
<keyword evidence="8" id="KW-0902">Two-component regulatory system</keyword>
<evidence type="ECO:0000256" key="1">
    <source>
        <dbReference type="ARBA" id="ARBA00000085"/>
    </source>
</evidence>
<feature type="transmembrane region" description="Helical" evidence="10">
    <location>
        <begin position="121"/>
        <end position="140"/>
    </location>
</feature>
<dbReference type="PANTHER" id="PTHR24421">
    <property type="entry name" value="NITRATE/NITRITE SENSOR PROTEIN NARX-RELATED"/>
    <property type="match status" value="1"/>
</dbReference>
<feature type="domain" description="Histidine kinase/HSP90-like ATPase" evidence="11">
    <location>
        <begin position="575"/>
        <end position="656"/>
    </location>
</feature>
<keyword evidence="10" id="KW-1133">Transmembrane helix</keyword>
<evidence type="ECO:0000259" key="12">
    <source>
        <dbReference type="Pfam" id="PF07730"/>
    </source>
</evidence>
<evidence type="ECO:0000256" key="9">
    <source>
        <dbReference type="SAM" id="Coils"/>
    </source>
</evidence>
<dbReference type="OrthoDB" id="3217947at2"/>
<dbReference type="Proteomes" id="UP000198967">
    <property type="component" value="Unassembled WGS sequence"/>
</dbReference>
<accession>A0A1G7PVV9</accession>
<feature type="transmembrane region" description="Helical" evidence="10">
    <location>
        <begin position="34"/>
        <end position="51"/>
    </location>
</feature>
<keyword evidence="14" id="KW-1185">Reference proteome</keyword>
<evidence type="ECO:0000259" key="11">
    <source>
        <dbReference type="Pfam" id="PF02518"/>
    </source>
</evidence>
<dbReference type="PANTHER" id="PTHR24421:SF10">
    <property type="entry name" value="NITRATE_NITRITE SENSOR PROTEIN NARQ"/>
    <property type="match status" value="1"/>
</dbReference>
<organism evidence="13 14">
    <name type="scientific">Pseudonocardia oroxyli</name>
    <dbReference type="NCBI Taxonomy" id="366584"/>
    <lineage>
        <taxon>Bacteria</taxon>
        <taxon>Bacillati</taxon>
        <taxon>Actinomycetota</taxon>
        <taxon>Actinomycetes</taxon>
        <taxon>Pseudonocardiales</taxon>
        <taxon>Pseudonocardiaceae</taxon>
        <taxon>Pseudonocardia</taxon>
    </lineage>
</organism>
<dbReference type="STRING" id="366584.SAMN05216377_107234"/>
<evidence type="ECO:0000256" key="7">
    <source>
        <dbReference type="ARBA" id="ARBA00022840"/>
    </source>
</evidence>
<evidence type="ECO:0000256" key="10">
    <source>
        <dbReference type="SAM" id="Phobius"/>
    </source>
</evidence>
<dbReference type="Gene3D" id="3.30.565.10">
    <property type="entry name" value="Histidine kinase-like ATPase, C-terminal domain"/>
    <property type="match status" value="1"/>
</dbReference>
<keyword evidence="7" id="KW-0067">ATP-binding</keyword>
<sequence length="658" mass="69072">MTRLLLTSWGVLAAVALGIQLVRADVLATLGPSWSLSFVVTVGLGIWACHVEPHNRAAVRLLLFGCVALTWLAVSVGLIADGMSVVGNLVAQTLGLAMVTAQAAALVRYPDGVPHLAAERWLVGVLGGLTLLLPIGLLLTSPTVVPTWILQFSRDSDGLVLPVLPSPLHVGGPDLEVLDRSALAIAPLLAVAIMALRYRRLDAAARLRMGWPVVAALILVLGLVVNALAEAGALPHLVGDGVLIACHVLLPVALGIGIARPNLLDALGAVRRTLPYAILSLLILGTYVAAAGALGMTVGGRNLQVAVVVAVVAALALEPLRRTLLSRARRLTLGEDVPRDELLLRLGDTLEHTLDRRALTESIAETAREGLGAHWVRVGEVHVGRPLRPGERPTATARIAEVGEMSCGPALGGRPRTRARLDTLARQATMALTNARLADELAARLAEIEASRQRIVAAEETARRRLERDLHDGAQQDLAALLTRIALARRQLARTDVERLDATLETLQSDAAEAMRNLRDLVSGIHETTLADQGLVAAVESRAGKLPIPVEVSCGPGVRDGRLAAAIESTAFFTVCEALANTLKHGGAQRATIRMVLAGDRLRIEVVDDGRGFDPAAVRGATGLVGLRDRIAAVGGTLEVDSAPGTGTRLTAVVPAGA</sequence>
<dbReference type="Gene3D" id="1.20.5.1930">
    <property type="match status" value="1"/>
</dbReference>
<dbReference type="EMBL" id="FNBE01000007">
    <property type="protein sequence ID" value="SDF89729.1"/>
    <property type="molecule type" value="Genomic_DNA"/>
</dbReference>
<evidence type="ECO:0000256" key="8">
    <source>
        <dbReference type="ARBA" id="ARBA00023012"/>
    </source>
</evidence>
<feature type="transmembrane region" description="Helical" evidence="10">
    <location>
        <begin position="181"/>
        <end position="198"/>
    </location>
</feature>
<keyword evidence="3" id="KW-0597">Phosphoprotein</keyword>
<feature type="transmembrane region" description="Helical" evidence="10">
    <location>
        <begin position="302"/>
        <end position="320"/>
    </location>
</feature>
<reference evidence="13 14" key="1">
    <citation type="submission" date="2016-10" db="EMBL/GenBank/DDBJ databases">
        <authorList>
            <person name="de Groot N.N."/>
        </authorList>
    </citation>
    <scope>NUCLEOTIDE SEQUENCE [LARGE SCALE GENOMIC DNA]</scope>
    <source>
        <strain evidence="13 14">CGMCC 4.3143</strain>
    </source>
</reference>
<dbReference type="InterPro" id="IPR011712">
    <property type="entry name" value="Sig_transdc_His_kin_sub3_dim/P"/>
</dbReference>
<dbReference type="GO" id="GO:0005524">
    <property type="term" value="F:ATP binding"/>
    <property type="evidence" value="ECO:0007669"/>
    <property type="project" value="UniProtKB-KW"/>
</dbReference>
<dbReference type="RefSeq" id="WP_143030032.1">
    <property type="nucleotide sequence ID" value="NZ_FNBE01000007.1"/>
</dbReference>
<keyword evidence="4" id="KW-0808">Transferase</keyword>
<dbReference type="AlphaFoldDB" id="A0A1G7PVV9"/>
<feature type="coiled-coil region" evidence="9">
    <location>
        <begin position="490"/>
        <end position="517"/>
    </location>
</feature>
<keyword evidence="10" id="KW-0812">Transmembrane</keyword>
<feature type="transmembrane region" description="Helical" evidence="10">
    <location>
        <begin position="210"/>
        <end position="229"/>
    </location>
</feature>
<proteinExistence type="predicted"/>
<name>A0A1G7PVV9_PSEOR</name>
<evidence type="ECO:0000256" key="4">
    <source>
        <dbReference type="ARBA" id="ARBA00022679"/>
    </source>
</evidence>
<keyword evidence="10" id="KW-0472">Membrane</keyword>
<evidence type="ECO:0000256" key="3">
    <source>
        <dbReference type="ARBA" id="ARBA00022553"/>
    </source>
</evidence>
<dbReference type="Pfam" id="PF07730">
    <property type="entry name" value="HisKA_3"/>
    <property type="match status" value="1"/>
</dbReference>
<dbReference type="GO" id="GO:0016020">
    <property type="term" value="C:membrane"/>
    <property type="evidence" value="ECO:0007669"/>
    <property type="project" value="InterPro"/>
</dbReference>
<gene>
    <name evidence="13" type="ORF">SAMN05216377_107234</name>
</gene>
<dbReference type="InterPro" id="IPR036890">
    <property type="entry name" value="HATPase_C_sf"/>
</dbReference>
<feature type="transmembrane region" description="Helical" evidence="10">
    <location>
        <begin position="58"/>
        <end position="80"/>
    </location>
</feature>
<evidence type="ECO:0000256" key="6">
    <source>
        <dbReference type="ARBA" id="ARBA00022777"/>
    </source>
</evidence>
<keyword evidence="6 13" id="KW-0418">Kinase</keyword>
<feature type="transmembrane region" description="Helical" evidence="10">
    <location>
        <begin position="273"/>
        <end position="296"/>
    </location>
</feature>
<dbReference type="Pfam" id="PF02518">
    <property type="entry name" value="HATPase_c"/>
    <property type="match status" value="1"/>
</dbReference>
<feature type="transmembrane region" description="Helical" evidence="10">
    <location>
        <begin position="86"/>
        <end position="109"/>
    </location>
</feature>
<evidence type="ECO:0000256" key="5">
    <source>
        <dbReference type="ARBA" id="ARBA00022741"/>
    </source>
</evidence>